<evidence type="ECO:0000313" key="2">
    <source>
        <dbReference type="EMBL" id="PIZ96623.1"/>
    </source>
</evidence>
<protein>
    <recommendedName>
        <fullName evidence="1">Bacterial spore germination immunoglobulin-like domain-containing protein</fullName>
    </recommendedName>
</protein>
<evidence type="ECO:0000259" key="1">
    <source>
        <dbReference type="Pfam" id="PF10648"/>
    </source>
</evidence>
<evidence type="ECO:0000313" key="3">
    <source>
        <dbReference type="Proteomes" id="UP000231453"/>
    </source>
</evidence>
<name>A0A2M7VBQ8_9BACT</name>
<reference evidence="3" key="1">
    <citation type="submission" date="2017-09" db="EMBL/GenBank/DDBJ databases">
        <title>Depth-based differentiation of microbial function through sediment-hosted aquifers and enrichment of novel symbionts in the deep terrestrial subsurface.</title>
        <authorList>
            <person name="Probst A.J."/>
            <person name="Ladd B."/>
            <person name="Jarett J.K."/>
            <person name="Geller-Mcgrath D.E."/>
            <person name="Sieber C.M.K."/>
            <person name="Emerson J.B."/>
            <person name="Anantharaman K."/>
            <person name="Thomas B.C."/>
            <person name="Malmstrom R."/>
            <person name="Stieglmeier M."/>
            <person name="Klingl A."/>
            <person name="Woyke T."/>
            <person name="Ryan C.M."/>
            <person name="Banfield J.F."/>
        </authorList>
    </citation>
    <scope>NUCLEOTIDE SEQUENCE [LARGE SCALE GENOMIC DNA]</scope>
</reference>
<accession>A0A2M7VBQ8</accession>
<proteinExistence type="predicted"/>
<dbReference type="EMBL" id="PFPL01000015">
    <property type="protein sequence ID" value="PIZ96623.1"/>
    <property type="molecule type" value="Genomic_DNA"/>
</dbReference>
<dbReference type="AlphaFoldDB" id="A0A2M7VBQ8"/>
<sequence>MKKFIIILLGLCVLFFSALGLYSYFKKQNTKVFSPTNNDNTSTSIVSTTTVNNFADCVTEGNPVMESYPRQCISKDGQHFTEETNIAPEFNDRIILENPKPNQIIKSPLLIKGQVRGLWFFEGSFPVVLTDWDGLIIAQGVATAQDDWMTADFVPFEATLTFEAPTYKNNGSLILKKDNPSGLPANDAALEIPVFFEIK</sequence>
<feature type="domain" description="Bacterial spore germination immunoglobulin-like" evidence="1">
    <location>
        <begin position="96"/>
        <end position="181"/>
    </location>
</feature>
<dbReference type="Proteomes" id="UP000231453">
    <property type="component" value="Unassembled WGS sequence"/>
</dbReference>
<comment type="caution">
    <text evidence="2">The sequence shown here is derived from an EMBL/GenBank/DDBJ whole genome shotgun (WGS) entry which is preliminary data.</text>
</comment>
<dbReference type="InterPro" id="IPR018911">
    <property type="entry name" value="Gmad2_Ig-like_dom"/>
</dbReference>
<gene>
    <name evidence="2" type="ORF">COX80_00905</name>
</gene>
<organism evidence="2 3">
    <name type="scientific">Candidatus Magasanikbacteria bacterium CG_4_10_14_0_2_um_filter_33_14</name>
    <dbReference type="NCBI Taxonomy" id="1974636"/>
    <lineage>
        <taxon>Bacteria</taxon>
        <taxon>Candidatus Magasanikiibacteriota</taxon>
    </lineage>
</organism>
<dbReference type="Pfam" id="PF10648">
    <property type="entry name" value="Gmad2"/>
    <property type="match status" value="1"/>
</dbReference>